<evidence type="ECO:0000256" key="5">
    <source>
        <dbReference type="ARBA" id="ARBA00023163"/>
    </source>
</evidence>
<dbReference type="GO" id="GO:0006351">
    <property type="term" value="P:DNA-templated transcription"/>
    <property type="evidence" value="ECO:0007669"/>
    <property type="project" value="InterPro"/>
</dbReference>
<dbReference type="GO" id="GO:0006355">
    <property type="term" value="P:regulation of DNA-templated transcription"/>
    <property type="evidence" value="ECO:0007669"/>
    <property type="project" value="UniProtKB-UniRule"/>
</dbReference>
<feature type="region of interest" description="Disordered" evidence="7">
    <location>
        <begin position="103"/>
        <end position="158"/>
    </location>
</feature>
<dbReference type="Pfam" id="PF05066">
    <property type="entry name" value="HARE-HTH"/>
    <property type="match status" value="1"/>
</dbReference>
<dbReference type="NCBIfam" id="TIGR04567">
    <property type="entry name" value="RNAP_delt_lowGC"/>
    <property type="match status" value="1"/>
</dbReference>
<evidence type="ECO:0000259" key="8">
    <source>
        <dbReference type="PROSITE" id="PS51913"/>
    </source>
</evidence>
<dbReference type="GO" id="GO:0000428">
    <property type="term" value="C:DNA-directed RNA polymerase complex"/>
    <property type="evidence" value="ECO:0007669"/>
    <property type="project" value="UniProtKB-KW"/>
</dbReference>
<dbReference type="GO" id="GO:0003899">
    <property type="term" value="F:DNA-directed RNA polymerase activity"/>
    <property type="evidence" value="ECO:0007669"/>
    <property type="project" value="UniProtKB-UniRule"/>
</dbReference>
<dbReference type="OrthoDB" id="401223at2"/>
<protein>
    <recommendedName>
        <fullName evidence="6">Probable DNA-directed RNA polymerase subunit delta</fullName>
    </recommendedName>
    <alternativeName>
        <fullName evidence="6">RNAP delta factor</fullName>
    </alternativeName>
</protein>
<keyword evidence="3 6" id="KW-0808">Transferase</keyword>
<evidence type="ECO:0000256" key="7">
    <source>
        <dbReference type="SAM" id="MobiDB-lite"/>
    </source>
</evidence>
<dbReference type="AlphaFoldDB" id="A0A1H9JXL8"/>
<keyword evidence="4 6" id="KW-0548">Nucleotidyltransferase</keyword>
<name>A0A1H9JXL8_9BACI</name>
<keyword evidence="2 6" id="KW-0240">DNA-directed RNA polymerase</keyword>
<feature type="compositionally biased region" description="Acidic residues" evidence="7">
    <location>
        <begin position="139"/>
        <end position="158"/>
    </location>
</feature>
<evidence type="ECO:0000256" key="4">
    <source>
        <dbReference type="ARBA" id="ARBA00022695"/>
    </source>
</evidence>
<dbReference type="InterPro" id="IPR007759">
    <property type="entry name" value="Asxl_HARE-HTH"/>
</dbReference>
<dbReference type="HAMAP" id="MF_00357">
    <property type="entry name" value="RNApol_bact_RpoE"/>
    <property type="match status" value="1"/>
</dbReference>
<dbReference type="Gene3D" id="1.10.10.1250">
    <property type="entry name" value="RNA polymerase, subunit delta, N-terminal domain"/>
    <property type="match status" value="1"/>
</dbReference>
<accession>A0A1H9JXL8</accession>
<evidence type="ECO:0000256" key="1">
    <source>
        <dbReference type="ARBA" id="ARBA00009828"/>
    </source>
</evidence>
<sequence>MTLEKYTKEEIKEVSMVEVAYDILAEEKKAMNFNEIFELIAEAKEFTQEEKEEYIVQFYTDLNIDGRFMSVGSNIWGLKKWYPFDQQEDDTISFNEEIPKKKKKKKKDDEVEILEDEVEPELGEDEFDLDDDKERLFGDEEEDIDDDDLVTDDDEEDL</sequence>
<evidence type="ECO:0000256" key="3">
    <source>
        <dbReference type="ARBA" id="ARBA00022679"/>
    </source>
</evidence>
<dbReference type="InterPro" id="IPR038087">
    <property type="entry name" value="RNAP_delta_N_dom_sf"/>
</dbReference>
<dbReference type="EMBL" id="FOES01000034">
    <property type="protein sequence ID" value="SEQ91567.1"/>
    <property type="molecule type" value="Genomic_DNA"/>
</dbReference>
<dbReference type="InterPro" id="IPR029757">
    <property type="entry name" value="RpoE"/>
</dbReference>
<comment type="similarity">
    <text evidence="1 6">Belongs to the RpoE family.</text>
</comment>
<feature type="domain" description="HTH HARE-type" evidence="8">
    <location>
        <begin position="14"/>
        <end position="81"/>
    </location>
</feature>
<evidence type="ECO:0000256" key="6">
    <source>
        <dbReference type="HAMAP-Rule" id="MF_00357"/>
    </source>
</evidence>
<feature type="compositionally biased region" description="Acidic residues" evidence="7">
    <location>
        <begin position="110"/>
        <end position="131"/>
    </location>
</feature>
<evidence type="ECO:0000313" key="10">
    <source>
        <dbReference type="Proteomes" id="UP000199427"/>
    </source>
</evidence>
<organism evidence="9 10">
    <name type="scientific">Piscibacillus halophilus</name>
    <dbReference type="NCBI Taxonomy" id="571933"/>
    <lineage>
        <taxon>Bacteria</taxon>
        <taxon>Bacillati</taxon>
        <taxon>Bacillota</taxon>
        <taxon>Bacilli</taxon>
        <taxon>Bacillales</taxon>
        <taxon>Bacillaceae</taxon>
        <taxon>Piscibacillus</taxon>
    </lineage>
</organism>
<reference evidence="9 10" key="1">
    <citation type="submission" date="2016-10" db="EMBL/GenBank/DDBJ databases">
        <authorList>
            <person name="de Groot N.N."/>
        </authorList>
    </citation>
    <scope>NUCLEOTIDE SEQUENCE [LARGE SCALE GENOMIC DNA]</scope>
    <source>
        <strain evidence="9 10">DSM 21633</strain>
    </source>
</reference>
<comment type="function">
    <text evidence="6">Participates in both the initiation and recycling phases of transcription. In the presence of the delta subunit, RNAP displays an increased specificity of transcription, a decreased affinity for nucleic acids, and an increased efficiency of RNA synthesis because of enhanced recycling.</text>
</comment>
<dbReference type="Proteomes" id="UP000199427">
    <property type="component" value="Unassembled WGS sequence"/>
</dbReference>
<proteinExistence type="inferred from homology"/>
<evidence type="ECO:0000256" key="2">
    <source>
        <dbReference type="ARBA" id="ARBA00022478"/>
    </source>
</evidence>
<dbReference type="PROSITE" id="PS51913">
    <property type="entry name" value="HTH_HARE"/>
    <property type="match status" value="1"/>
</dbReference>
<gene>
    <name evidence="6" type="primary">rpoE</name>
    <name evidence="9" type="ORF">SAMN05216362_1347</name>
</gene>
<comment type="subunit">
    <text evidence="6">RNAP is composed of a core of 2 alpha, a beta and a beta' subunits. The core is associated with a delta subunit and one of several sigma factors.</text>
</comment>
<keyword evidence="10" id="KW-1185">Reference proteome</keyword>
<evidence type="ECO:0000313" key="9">
    <source>
        <dbReference type="EMBL" id="SEQ91567.1"/>
    </source>
</evidence>
<keyword evidence="5 6" id="KW-0804">Transcription</keyword>
<dbReference type="STRING" id="571933.SAMN05216362_1347"/>
<dbReference type="RefSeq" id="WP_091774764.1">
    <property type="nucleotide sequence ID" value="NZ_CAESCL010000002.1"/>
</dbReference>